<feature type="region of interest" description="Disordered" evidence="1">
    <location>
        <begin position="251"/>
        <end position="283"/>
    </location>
</feature>
<evidence type="ECO:0000256" key="1">
    <source>
        <dbReference type="SAM" id="MobiDB-lite"/>
    </source>
</evidence>
<dbReference type="AlphaFoldDB" id="A0A7S0X059"/>
<gene>
    <name evidence="2" type="ORF">CLEI1391_LOCUS16697</name>
</gene>
<accession>A0A7S0X059</accession>
<evidence type="ECO:0000313" key="2">
    <source>
        <dbReference type="EMBL" id="CAD8692514.1"/>
    </source>
</evidence>
<reference evidence="2" key="1">
    <citation type="submission" date="2021-01" db="EMBL/GenBank/DDBJ databases">
        <authorList>
            <person name="Corre E."/>
            <person name="Pelletier E."/>
            <person name="Niang G."/>
            <person name="Scheremetjew M."/>
            <person name="Finn R."/>
            <person name="Kale V."/>
            <person name="Holt S."/>
            <person name="Cochrane G."/>
            <person name="Meng A."/>
            <person name="Brown T."/>
            <person name="Cohen L."/>
        </authorList>
    </citation>
    <scope>NUCLEOTIDE SEQUENCE</scope>
    <source>
        <strain evidence="2">SAG 11-49</strain>
    </source>
</reference>
<sequence>MHAPPGNADRGSRVRHLECHANTRSPYPPKNGTIMQTMPHGEISYCERFAFARAHKLAGSPNVHQPRVRHAVFLRGPMSLLHFIKVDTSPDLLWAMRSLLYEAAARSYHVWLVLGSEAGSESALHGEVGALVRGTEFAHVALPVARYMLKAQFPAFHESWFQADHHTVLAWMQLTRHPLLVDAARAPALGLGFGGPRPGASGGEQPEEPDTYAYDFVFTVEQDVRYTGRNWGVFLDAAWRHARAGPAISLAAPAARSHHAGSRPQHQSGASRAGPGAGTVQGAHGQGVSPDLLMFNHPCTVNDLWIWAKEPANFSRASAPGVATRIPLTHRLHGLAAAVGHSGALLALLADYYTGGSFGYMELMGPSLAVHHGMKLAYVQPGALYNITNTHYQIGWVRPGACMDWPWETNDTAALATLGGGVYECCGDEIIGPVYVGWTTNTWCQGFALMHPIKVDTLPWPPPAPRRSEAAAPDAGGA</sequence>
<dbReference type="EMBL" id="HBFB01029895">
    <property type="protein sequence ID" value="CAD8692514.1"/>
    <property type="molecule type" value="Transcribed_RNA"/>
</dbReference>
<name>A0A7S0X059_9CHLO</name>
<protein>
    <submittedName>
        <fullName evidence="2">Uncharacterized protein</fullName>
    </submittedName>
</protein>
<proteinExistence type="predicted"/>
<organism evidence="2">
    <name type="scientific">Chlamydomonas leiostraca</name>
    <dbReference type="NCBI Taxonomy" id="1034604"/>
    <lineage>
        <taxon>Eukaryota</taxon>
        <taxon>Viridiplantae</taxon>
        <taxon>Chlorophyta</taxon>
        <taxon>core chlorophytes</taxon>
        <taxon>Chlorophyceae</taxon>
        <taxon>CS clade</taxon>
        <taxon>Chlamydomonadales</taxon>
        <taxon>Chlamydomonadaceae</taxon>
        <taxon>Chlamydomonas</taxon>
    </lineage>
</organism>